<keyword evidence="1" id="KW-1133">Transmembrane helix</keyword>
<sequence length="161" mass="17749">MSTEKPSADSSETNESPRNFIQSVPGTFVLYLAIATVSLGSLFPLTLKLQGPLLGLGFHESNVLYFDSAPGVSFVILWSLTLFFFRNKAASILRLLASIFVLSTGIYWLVQHSVIAASDEAALVIVSVPTLLYTTFFSWRLRQHYLQGKLPKTGGEKNDCQ</sequence>
<evidence type="ECO:0008006" key="4">
    <source>
        <dbReference type="Google" id="ProtNLM"/>
    </source>
</evidence>
<name>A0AAV9IHI7_9RHOD</name>
<evidence type="ECO:0000313" key="3">
    <source>
        <dbReference type="Proteomes" id="UP001300502"/>
    </source>
</evidence>
<accession>A0AAV9IHI7</accession>
<protein>
    <recommendedName>
        <fullName evidence="4">DUF2569 domain-containing protein</fullName>
    </recommendedName>
</protein>
<keyword evidence="1" id="KW-0812">Transmembrane</keyword>
<comment type="caution">
    <text evidence="2">The sequence shown here is derived from an EMBL/GenBank/DDBJ whole genome shotgun (WGS) entry which is preliminary data.</text>
</comment>
<gene>
    <name evidence="2" type="ORF">GAYE_SCF29G4839</name>
</gene>
<keyword evidence="1" id="KW-0472">Membrane</keyword>
<dbReference type="Proteomes" id="UP001300502">
    <property type="component" value="Unassembled WGS sequence"/>
</dbReference>
<dbReference type="AlphaFoldDB" id="A0AAV9IHI7"/>
<feature type="transmembrane region" description="Helical" evidence="1">
    <location>
        <begin position="20"/>
        <end position="43"/>
    </location>
</feature>
<feature type="transmembrane region" description="Helical" evidence="1">
    <location>
        <begin position="92"/>
        <end position="110"/>
    </location>
</feature>
<evidence type="ECO:0000313" key="2">
    <source>
        <dbReference type="EMBL" id="KAK4526920.1"/>
    </source>
</evidence>
<proteinExistence type="predicted"/>
<evidence type="ECO:0000256" key="1">
    <source>
        <dbReference type="SAM" id="Phobius"/>
    </source>
</evidence>
<organism evidence="2 3">
    <name type="scientific">Galdieria yellowstonensis</name>
    <dbReference type="NCBI Taxonomy" id="3028027"/>
    <lineage>
        <taxon>Eukaryota</taxon>
        <taxon>Rhodophyta</taxon>
        <taxon>Bangiophyceae</taxon>
        <taxon>Galdieriales</taxon>
        <taxon>Galdieriaceae</taxon>
        <taxon>Galdieria</taxon>
    </lineage>
</organism>
<reference evidence="2 3" key="1">
    <citation type="submission" date="2022-07" db="EMBL/GenBank/DDBJ databases">
        <title>Genome-wide signatures of adaptation to extreme environments.</title>
        <authorList>
            <person name="Cho C.H."/>
            <person name="Yoon H.S."/>
        </authorList>
    </citation>
    <scope>NUCLEOTIDE SEQUENCE [LARGE SCALE GENOMIC DNA]</scope>
    <source>
        <strain evidence="2 3">108.79 E11</strain>
    </source>
</reference>
<feature type="transmembrane region" description="Helical" evidence="1">
    <location>
        <begin position="63"/>
        <end position="85"/>
    </location>
</feature>
<keyword evidence="3" id="KW-1185">Reference proteome</keyword>
<dbReference type="EMBL" id="JANCYU010000045">
    <property type="protein sequence ID" value="KAK4526920.1"/>
    <property type="molecule type" value="Genomic_DNA"/>
</dbReference>
<feature type="transmembrane region" description="Helical" evidence="1">
    <location>
        <begin position="122"/>
        <end position="139"/>
    </location>
</feature>